<keyword evidence="3" id="KW-1185">Reference proteome</keyword>
<protein>
    <recommendedName>
        <fullName evidence="4">DUF937 domain-containing protein</fullName>
    </recommendedName>
</protein>
<dbReference type="RefSeq" id="WP_345116352.1">
    <property type="nucleotide sequence ID" value="NZ_BAABDH010000104.1"/>
</dbReference>
<feature type="region of interest" description="Disordered" evidence="1">
    <location>
        <begin position="203"/>
        <end position="317"/>
    </location>
</feature>
<reference evidence="3" key="1">
    <citation type="journal article" date="2019" name="Int. J. Syst. Evol. Microbiol.">
        <title>The Global Catalogue of Microorganisms (GCM) 10K type strain sequencing project: providing services to taxonomists for standard genome sequencing and annotation.</title>
        <authorList>
            <consortium name="The Broad Institute Genomics Platform"/>
            <consortium name="The Broad Institute Genome Sequencing Center for Infectious Disease"/>
            <person name="Wu L."/>
            <person name="Ma J."/>
        </authorList>
    </citation>
    <scope>NUCLEOTIDE SEQUENCE [LARGE SCALE GENOMIC DNA]</scope>
    <source>
        <strain evidence="3">JCM 17214</strain>
    </source>
</reference>
<sequence>MYQNEFAQEFEQSLGQEQEYGSSQEMYEFDPEYLGELNGETYEMNGESYEMHGELNETQEMELAHELLEVTNEQELNMFLGKLIRGAGRAVSNFAKSSIGRTIGGALKSVGKTVLPLAGKALGSFVGGPIGGMIGGQLGSAASNLFELELEGLSPEDQEFETARAFVRFANSAARRGAAIQRQSPGINPQTAVRTALGQAAKRHAPGLLRTGGRNRDASGRFTSRGGRRPGAPGFGGRRPVPMNPGTGPSFSNFNFGGGSSGAAGGSNGYDAGNQGYDPGSDASDDGQGYAGNGNGNGAGATRGTWQRQGRTLIVQL</sequence>
<gene>
    <name evidence="2" type="ORF">GCM10022406_32650</name>
</gene>
<feature type="compositionally biased region" description="Gly residues" evidence="1">
    <location>
        <begin position="289"/>
        <end position="301"/>
    </location>
</feature>
<feature type="compositionally biased region" description="Gly residues" evidence="1">
    <location>
        <begin position="256"/>
        <end position="268"/>
    </location>
</feature>
<evidence type="ECO:0000313" key="2">
    <source>
        <dbReference type="EMBL" id="GAA3948290.1"/>
    </source>
</evidence>
<feature type="region of interest" description="Disordered" evidence="1">
    <location>
        <begin position="1"/>
        <end position="22"/>
    </location>
</feature>
<proteinExistence type="predicted"/>
<dbReference type="Proteomes" id="UP001499909">
    <property type="component" value="Unassembled WGS sequence"/>
</dbReference>
<accession>A0ABP7NJ73</accession>
<evidence type="ECO:0008006" key="4">
    <source>
        <dbReference type="Google" id="ProtNLM"/>
    </source>
</evidence>
<comment type="caution">
    <text evidence="2">The sequence shown here is derived from an EMBL/GenBank/DDBJ whole genome shotgun (WGS) entry which is preliminary data.</text>
</comment>
<organism evidence="2 3">
    <name type="scientific">Hymenobacter algoricola</name>
    <dbReference type="NCBI Taxonomy" id="486267"/>
    <lineage>
        <taxon>Bacteria</taxon>
        <taxon>Pseudomonadati</taxon>
        <taxon>Bacteroidota</taxon>
        <taxon>Cytophagia</taxon>
        <taxon>Cytophagales</taxon>
        <taxon>Hymenobacteraceae</taxon>
        <taxon>Hymenobacter</taxon>
    </lineage>
</organism>
<evidence type="ECO:0000313" key="3">
    <source>
        <dbReference type="Proteomes" id="UP001499909"/>
    </source>
</evidence>
<name>A0ABP7NJ73_9BACT</name>
<evidence type="ECO:0000256" key="1">
    <source>
        <dbReference type="SAM" id="MobiDB-lite"/>
    </source>
</evidence>
<dbReference type="EMBL" id="BAABDH010000104">
    <property type="protein sequence ID" value="GAA3948290.1"/>
    <property type="molecule type" value="Genomic_DNA"/>
</dbReference>